<dbReference type="Proteomes" id="UP000051515">
    <property type="component" value="Unassembled WGS sequence"/>
</dbReference>
<evidence type="ECO:0000259" key="13">
    <source>
        <dbReference type="PROSITE" id="PS51464"/>
    </source>
</evidence>
<comment type="pathway">
    <text evidence="12">Amino-sugar metabolism; N-acetylmuramate degradation.</text>
</comment>
<dbReference type="InterPro" id="IPR001347">
    <property type="entry name" value="SIS_dom"/>
</dbReference>
<dbReference type="GO" id="GO:0016803">
    <property type="term" value="F:ether hydrolase activity"/>
    <property type="evidence" value="ECO:0007669"/>
    <property type="project" value="TreeGrafter"/>
</dbReference>
<evidence type="ECO:0000313" key="15">
    <source>
        <dbReference type="Proteomes" id="UP000051515"/>
    </source>
</evidence>
<dbReference type="Gene3D" id="1.10.8.1080">
    <property type="match status" value="1"/>
</dbReference>
<dbReference type="PATRIC" id="fig|1423788.3.peg.625"/>
<dbReference type="OrthoDB" id="9813395at2"/>
<dbReference type="Pfam" id="PF20741">
    <property type="entry name" value="GKRP-like_C"/>
    <property type="match status" value="1"/>
</dbReference>
<dbReference type="FunFam" id="3.40.50.10490:FF:000014">
    <property type="entry name" value="N-acetylmuramic acid 6-phosphate etherase"/>
    <property type="match status" value="1"/>
</dbReference>
<dbReference type="HAMAP" id="MF_00068">
    <property type="entry name" value="MurQ"/>
    <property type="match status" value="1"/>
</dbReference>
<dbReference type="UniPathway" id="UPA00342"/>
<comment type="pathway">
    <text evidence="6">Cell wall biogenesis.</text>
</comment>
<name>A0A0R1KE62_9LACO</name>
<evidence type="ECO:0000256" key="10">
    <source>
        <dbReference type="ARBA" id="ARBA00077905"/>
    </source>
</evidence>
<comment type="pathway">
    <text evidence="5">Amino-sugar metabolism; 1,6-anhydro-N-acetylmuramate degradation.</text>
</comment>
<feature type="active site" evidence="12">
    <location>
        <position position="114"/>
    </location>
</feature>
<dbReference type="STRING" id="1423788.FC78_GL000613"/>
<dbReference type="InterPro" id="IPR005486">
    <property type="entry name" value="Glucokinase_regulatory_CS"/>
</dbReference>
<dbReference type="NCBIfam" id="NF003915">
    <property type="entry name" value="PRK05441.1"/>
    <property type="match status" value="1"/>
</dbReference>
<sequence>MDIKKLSTEGRNPATMNLDEMSADKIVAVMNSEDKKVAVAVEKQLPQISTAANKIAEAFKVGGRLFYTGAGTSGRLGVLDAAECVPTFGIEPEMVQGLIAGGAKAMTIAVEGAEDSVQEGADDLKNHNLSNKDVVVGIAASGRTPYVVGALDYATKVGASTIALSCNADAIISQHAKTAIEVVVGPEVLSGSTRLKSGTAQKMVLNMLSTASMVRIGKTYGNLMVDVKPTNKKLVQRSLNIITEVTGVDEDLALTTLKKADYSVKDAIVMIATKTGKEAAQQKLSEAGGFVRQAIK</sequence>
<dbReference type="AlphaFoldDB" id="A0A0R1KE62"/>
<dbReference type="NCBIfam" id="NF009222">
    <property type="entry name" value="PRK12570.1"/>
    <property type="match status" value="1"/>
</dbReference>
<dbReference type="NCBIfam" id="TIGR00274">
    <property type="entry name" value="N-acetylmuramic acid 6-phosphate etherase"/>
    <property type="match status" value="1"/>
</dbReference>
<dbReference type="EMBL" id="AZDY01000042">
    <property type="protein sequence ID" value="KRK81560.1"/>
    <property type="molecule type" value="Genomic_DNA"/>
</dbReference>
<evidence type="ECO:0000256" key="3">
    <source>
        <dbReference type="ARBA" id="ARBA00023277"/>
    </source>
</evidence>
<evidence type="ECO:0000256" key="7">
    <source>
        <dbReference type="ARBA" id="ARBA00061234"/>
    </source>
</evidence>
<evidence type="ECO:0000313" key="14">
    <source>
        <dbReference type="EMBL" id="KRK81560.1"/>
    </source>
</evidence>
<dbReference type="SUPFAM" id="SSF53697">
    <property type="entry name" value="SIS domain"/>
    <property type="match status" value="1"/>
</dbReference>
<dbReference type="InterPro" id="IPR040190">
    <property type="entry name" value="MURQ/GCKR"/>
</dbReference>
<comment type="miscellaneous">
    <text evidence="12">A lyase-type mechanism (elimination/hydration) is suggested for the cleavage of the lactyl ether bond of MurNAc 6-phosphate, with the formation of an alpha,beta-unsaturated aldehyde intermediate with (E)-stereochemistry, followed by the syn addition of water to give product.</text>
</comment>
<dbReference type="PANTHER" id="PTHR10088">
    <property type="entry name" value="GLUCOKINASE REGULATORY PROTEIN"/>
    <property type="match status" value="1"/>
</dbReference>
<gene>
    <name evidence="12" type="primary">murQ</name>
    <name evidence="14" type="ORF">FC78_GL000613</name>
</gene>
<comment type="function">
    <text evidence="12">Specifically catalyzes the cleavage of the D-lactyl ether substituent of MurNAc 6-phosphate, producing GlcNAc 6-phosphate and D-lactate.</text>
</comment>
<feature type="domain" description="SIS" evidence="13">
    <location>
        <begin position="55"/>
        <end position="218"/>
    </location>
</feature>
<dbReference type="GO" id="GO:0016835">
    <property type="term" value="F:carbon-oxygen lyase activity"/>
    <property type="evidence" value="ECO:0007669"/>
    <property type="project" value="UniProtKB-UniRule"/>
</dbReference>
<dbReference type="PANTHER" id="PTHR10088:SF4">
    <property type="entry name" value="GLUCOKINASE REGULATORY PROTEIN"/>
    <property type="match status" value="1"/>
</dbReference>
<dbReference type="GO" id="GO:0097173">
    <property type="term" value="P:N-acetylmuramic acid catabolic process"/>
    <property type="evidence" value="ECO:0007669"/>
    <property type="project" value="UniProtKB-UniPathway"/>
</dbReference>
<comment type="subunit">
    <text evidence="1 12">Homodimer.</text>
</comment>
<evidence type="ECO:0000256" key="4">
    <source>
        <dbReference type="ARBA" id="ARBA00051747"/>
    </source>
</evidence>
<dbReference type="RefSeq" id="WP_056954954.1">
    <property type="nucleotide sequence ID" value="NZ_AZDY01000042.1"/>
</dbReference>
<proteinExistence type="inferred from homology"/>
<dbReference type="EC" id="4.2.1.126" evidence="8 12"/>
<comment type="catalytic activity">
    <reaction evidence="4 12">
        <text>N-acetyl-D-muramate 6-phosphate + H2O = N-acetyl-D-glucosamine 6-phosphate + (R)-lactate</text>
        <dbReference type="Rhea" id="RHEA:26410"/>
        <dbReference type="ChEBI" id="CHEBI:15377"/>
        <dbReference type="ChEBI" id="CHEBI:16004"/>
        <dbReference type="ChEBI" id="CHEBI:57513"/>
        <dbReference type="ChEBI" id="CHEBI:58722"/>
        <dbReference type="EC" id="4.2.1.126"/>
    </reaction>
</comment>
<evidence type="ECO:0000256" key="8">
    <source>
        <dbReference type="ARBA" id="ARBA00067056"/>
    </source>
</evidence>
<keyword evidence="15" id="KW-1185">Reference proteome</keyword>
<dbReference type="FunFam" id="1.10.8.1080:FF:000001">
    <property type="entry name" value="N-acetylmuramic acid 6-phosphate etherase"/>
    <property type="match status" value="1"/>
</dbReference>
<dbReference type="CDD" id="cd05007">
    <property type="entry name" value="SIS_Etherase"/>
    <property type="match status" value="1"/>
</dbReference>
<evidence type="ECO:0000256" key="2">
    <source>
        <dbReference type="ARBA" id="ARBA00023239"/>
    </source>
</evidence>
<keyword evidence="2 12" id="KW-0456">Lyase</keyword>
<evidence type="ECO:0000256" key="6">
    <source>
        <dbReference type="ARBA" id="ARBA00060672"/>
    </source>
</evidence>
<dbReference type="InterPro" id="IPR046348">
    <property type="entry name" value="SIS_dom_sf"/>
</dbReference>
<evidence type="ECO:0000256" key="5">
    <source>
        <dbReference type="ARBA" id="ARBA00060595"/>
    </source>
</evidence>
<reference evidence="14 15" key="1">
    <citation type="journal article" date="2015" name="Genome Announc.">
        <title>Expanding the biotechnology potential of lactobacilli through comparative genomics of 213 strains and associated genera.</title>
        <authorList>
            <person name="Sun Z."/>
            <person name="Harris H.M."/>
            <person name="McCann A."/>
            <person name="Guo C."/>
            <person name="Argimon S."/>
            <person name="Zhang W."/>
            <person name="Yang X."/>
            <person name="Jeffery I.B."/>
            <person name="Cooney J.C."/>
            <person name="Kagawa T.F."/>
            <person name="Liu W."/>
            <person name="Song Y."/>
            <person name="Salvetti E."/>
            <person name="Wrobel A."/>
            <person name="Rasinkangas P."/>
            <person name="Parkhill J."/>
            <person name="Rea M.C."/>
            <person name="O'Sullivan O."/>
            <person name="Ritari J."/>
            <person name="Douillard F.P."/>
            <person name="Paul Ross R."/>
            <person name="Yang R."/>
            <person name="Briner A.E."/>
            <person name="Felis G.E."/>
            <person name="de Vos W.M."/>
            <person name="Barrangou R."/>
            <person name="Klaenhammer T.R."/>
            <person name="Caufield P.W."/>
            <person name="Cui Y."/>
            <person name="Zhang H."/>
            <person name="O'Toole P.W."/>
        </authorList>
    </citation>
    <scope>NUCLEOTIDE SEQUENCE [LARGE SCALE GENOMIC DNA]</scope>
    <source>
        <strain evidence="14 15">DSM 19674</strain>
    </source>
</reference>
<keyword evidence="3 12" id="KW-0119">Carbohydrate metabolism</keyword>
<dbReference type="GO" id="GO:0097367">
    <property type="term" value="F:carbohydrate derivative binding"/>
    <property type="evidence" value="ECO:0007669"/>
    <property type="project" value="InterPro"/>
</dbReference>
<evidence type="ECO:0000256" key="1">
    <source>
        <dbReference type="ARBA" id="ARBA00011738"/>
    </source>
</evidence>
<protein>
    <recommendedName>
        <fullName evidence="9 12">N-acetylmuramic acid 6-phosphate etherase</fullName>
        <shortName evidence="12">MurNAc-6-P etherase</shortName>
        <ecNumber evidence="8 12">4.2.1.126</ecNumber>
    </recommendedName>
    <alternativeName>
        <fullName evidence="11 12">N-acetylmuramic acid 6-phosphate hydrolase</fullName>
    </alternativeName>
    <alternativeName>
        <fullName evidence="10 12">N-acetylmuramic acid 6-phosphate lyase</fullName>
    </alternativeName>
</protein>
<dbReference type="GO" id="GO:0046348">
    <property type="term" value="P:amino sugar catabolic process"/>
    <property type="evidence" value="ECO:0007669"/>
    <property type="project" value="InterPro"/>
</dbReference>
<evidence type="ECO:0000256" key="11">
    <source>
        <dbReference type="ARBA" id="ARBA00084049"/>
    </source>
</evidence>
<dbReference type="Gene3D" id="3.40.50.10490">
    <property type="entry name" value="Glucose-6-phosphate isomerase like protein, domain 1"/>
    <property type="match status" value="1"/>
</dbReference>
<evidence type="ECO:0000256" key="12">
    <source>
        <dbReference type="HAMAP-Rule" id="MF_00068"/>
    </source>
</evidence>
<evidence type="ECO:0000256" key="9">
    <source>
        <dbReference type="ARBA" id="ARBA00070061"/>
    </source>
</evidence>
<accession>A0A0R1KE62</accession>
<dbReference type="Pfam" id="PF22645">
    <property type="entry name" value="GKRP_SIS_N"/>
    <property type="match status" value="1"/>
</dbReference>
<dbReference type="PROSITE" id="PS01272">
    <property type="entry name" value="GCKR"/>
    <property type="match status" value="1"/>
</dbReference>
<feature type="active site" description="Proton donor" evidence="12">
    <location>
        <position position="83"/>
    </location>
</feature>
<organism evidence="14 15">
    <name type="scientific">Companilactobacillus bobalius DSM 19674</name>
    <dbReference type="NCBI Taxonomy" id="1423788"/>
    <lineage>
        <taxon>Bacteria</taxon>
        <taxon>Bacillati</taxon>
        <taxon>Bacillota</taxon>
        <taxon>Bacilli</taxon>
        <taxon>Lactobacillales</taxon>
        <taxon>Lactobacillaceae</taxon>
        <taxon>Companilactobacillus</taxon>
        <taxon>Companilactobacillus bobalius</taxon>
    </lineage>
</organism>
<dbReference type="GO" id="GO:0009254">
    <property type="term" value="P:peptidoglycan turnover"/>
    <property type="evidence" value="ECO:0007669"/>
    <property type="project" value="TreeGrafter"/>
</dbReference>
<dbReference type="PROSITE" id="PS51464">
    <property type="entry name" value="SIS"/>
    <property type="match status" value="1"/>
</dbReference>
<comment type="caution">
    <text evidence="14">The sequence shown here is derived from an EMBL/GenBank/DDBJ whole genome shotgun (WGS) entry which is preliminary data.</text>
</comment>
<dbReference type="InterPro" id="IPR005488">
    <property type="entry name" value="Etherase_MurQ"/>
</dbReference>
<comment type="similarity">
    <text evidence="7 12">Belongs to the GCKR-like family. MurNAc-6-P etherase subfamily.</text>
</comment>